<proteinExistence type="predicted"/>
<name>A0A4R3V544_9BURK</name>
<dbReference type="RefSeq" id="WP_132477135.1">
    <property type="nucleotide sequence ID" value="NZ_JBHRVM010000001.1"/>
</dbReference>
<evidence type="ECO:0000313" key="1">
    <source>
        <dbReference type="EMBL" id="TCU98473.1"/>
    </source>
</evidence>
<sequence>MQSSSRRAFLRGRRLPATGWESFCQRAAQAVSGRFQVLSEKDGACSARLVPGAAGDVHHARALCAQYGVVLLLDGVDHGATRSGAPVLWVEPGMEVGSCERLESGSPKWFVQPGCTLGQLAERQLPGFGQMPFHMNVASWLADRSMCDWPTGRTLLSGVTHMSVLLSDGNSVVLGPFGAQEQQPLTPALRRLVSGLFQLSAGPQAQTCRQLAQWPCRYRLDALTPPDEQGINLSHLMLGHGGRLGWIEWVVLDERLLGAQADVPTIGREWLGAREAGLRAQAEALDGQVKSLFDEMALYPG</sequence>
<evidence type="ECO:0000313" key="2">
    <source>
        <dbReference type="Proteomes" id="UP000294692"/>
    </source>
</evidence>
<dbReference type="OrthoDB" id="8689618at2"/>
<dbReference type="Proteomes" id="UP000294692">
    <property type="component" value="Unassembled WGS sequence"/>
</dbReference>
<comment type="caution">
    <text evidence="1">The sequence shown here is derived from an EMBL/GenBank/DDBJ whole genome shotgun (WGS) entry which is preliminary data.</text>
</comment>
<organism evidence="1 2">
    <name type="scientific">Paracandidimonas soli</name>
    <dbReference type="NCBI Taxonomy" id="1917182"/>
    <lineage>
        <taxon>Bacteria</taxon>
        <taxon>Pseudomonadati</taxon>
        <taxon>Pseudomonadota</taxon>
        <taxon>Betaproteobacteria</taxon>
        <taxon>Burkholderiales</taxon>
        <taxon>Alcaligenaceae</taxon>
        <taxon>Paracandidimonas</taxon>
    </lineage>
</organism>
<dbReference type="EMBL" id="SMBX01000005">
    <property type="protein sequence ID" value="TCU98473.1"/>
    <property type="molecule type" value="Genomic_DNA"/>
</dbReference>
<dbReference type="AlphaFoldDB" id="A0A4R3V544"/>
<protein>
    <submittedName>
        <fullName evidence="1">Uncharacterized protein</fullName>
    </submittedName>
</protein>
<accession>A0A4R3V544</accession>
<keyword evidence="2" id="KW-1185">Reference proteome</keyword>
<reference evidence="1 2" key="1">
    <citation type="submission" date="2019-03" db="EMBL/GenBank/DDBJ databases">
        <title>Genomic Encyclopedia of Type Strains, Phase IV (KMG-IV): sequencing the most valuable type-strain genomes for metagenomic binning, comparative biology and taxonomic classification.</title>
        <authorList>
            <person name="Goeker M."/>
        </authorList>
    </citation>
    <scope>NUCLEOTIDE SEQUENCE [LARGE SCALE GENOMIC DNA]</scope>
    <source>
        <strain evidence="1 2">DSM 100048</strain>
    </source>
</reference>
<gene>
    <name evidence="1" type="ORF">EV686_105173</name>
</gene>